<dbReference type="VEuPathDB" id="FungiDB:FUN_004135"/>
<protein>
    <submittedName>
        <fullName evidence="1">Uncharacterized protein</fullName>
    </submittedName>
</protein>
<dbReference type="VEuPathDB" id="FungiDB:RhiirFUN_021252"/>
<name>A0A2I1HC94_9GLOM</name>
<accession>A0A2I1HC94</accession>
<reference evidence="1 2" key="1">
    <citation type="submission" date="2015-10" db="EMBL/GenBank/DDBJ databases">
        <title>Genome analyses suggest a sexual origin of heterokaryosis in a supposedly ancient asexual fungus.</title>
        <authorList>
            <person name="Ropars J."/>
            <person name="Sedzielewska K."/>
            <person name="Noel J."/>
            <person name="Charron P."/>
            <person name="Farinelli L."/>
            <person name="Marton T."/>
            <person name="Kruger M."/>
            <person name="Pelin A."/>
            <person name="Brachmann A."/>
            <person name="Corradi N."/>
        </authorList>
    </citation>
    <scope>NUCLEOTIDE SEQUENCE [LARGE SCALE GENOMIC DNA]</scope>
    <source>
        <strain evidence="1 2">A4</strain>
    </source>
</reference>
<gene>
    <name evidence="1" type="ORF">RhiirA4_476804</name>
</gene>
<proteinExistence type="predicted"/>
<comment type="caution">
    <text evidence="1">The sequence shown here is derived from an EMBL/GenBank/DDBJ whole genome shotgun (WGS) entry which is preliminary data.</text>
</comment>
<organism evidence="1 2">
    <name type="scientific">Rhizophagus irregularis</name>
    <dbReference type="NCBI Taxonomy" id="588596"/>
    <lineage>
        <taxon>Eukaryota</taxon>
        <taxon>Fungi</taxon>
        <taxon>Fungi incertae sedis</taxon>
        <taxon>Mucoromycota</taxon>
        <taxon>Glomeromycotina</taxon>
        <taxon>Glomeromycetes</taxon>
        <taxon>Glomerales</taxon>
        <taxon>Glomeraceae</taxon>
        <taxon>Rhizophagus</taxon>
    </lineage>
</organism>
<dbReference type="Proteomes" id="UP000234323">
    <property type="component" value="Unassembled WGS sequence"/>
</dbReference>
<evidence type="ECO:0000313" key="2">
    <source>
        <dbReference type="Proteomes" id="UP000234323"/>
    </source>
</evidence>
<keyword evidence="2" id="KW-1185">Reference proteome</keyword>
<dbReference type="AlphaFoldDB" id="A0A2I1HC94"/>
<dbReference type="VEuPathDB" id="FungiDB:RhiirA1_468717"/>
<dbReference type="EMBL" id="LLXI01002197">
    <property type="protein sequence ID" value="PKY56479.1"/>
    <property type="molecule type" value="Genomic_DNA"/>
</dbReference>
<sequence>MKNQMQNPPFNSNRDNTLSNITNLMDNNKTAQFTIVNSMSDDDNDQEKQLFKDYKLILYQALKIVKEQENIGNKRWAQAVMTSFKGIKSLVTDFNKKDRLQIHTLS</sequence>
<evidence type="ECO:0000313" key="1">
    <source>
        <dbReference type="EMBL" id="PKY56479.1"/>
    </source>
</evidence>